<gene>
    <name evidence="2" type="primary">34</name>
    <name evidence="2" type="ORF">PBI_KESHU_34</name>
</gene>
<feature type="transmembrane region" description="Helical" evidence="1">
    <location>
        <begin position="6"/>
        <end position="26"/>
    </location>
</feature>
<dbReference type="KEGG" id="vg:23680394"/>
<keyword evidence="1" id="KW-1133">Transmembrane helix</keyword>
<dbReference type="Proteomes" id="UP000031717">
    <property type="component" value="Segment"/>
</dbReference>
<keyword evidence="1" id="KW-0812">Transmembrane</keyword>
<keyword evidence="3" id="KW-1185">Reference proteome</keyword>
<evidence type="ECO:0000313" key="3">
    <source>
        <dbReference type="Proteomes" id="UP000031717"/>
    </source>
</evidence>
<dbReference type="RefSeq" id="YP_009125786.1">
    <property type="nucleotide sequence ID" value="NC_026603.1"/>
</dbReference>
<organism evidence="2 3">
    <name type="scientific">Mycobacterium phage Keshu</name>
    <dbReference type="NCBI Taxonomy" id="1567471"/>
    <lineage>
        <taxon>Viruses</taxon>
        <taxon>Duplodnaviria</taxon>
        <taxon>Heunggongvirae</taxon>
        <taxon>Uroviricota</taxon>
        <taxon>Caudoviricetes</taxon>
        <taxon>Weiservirinae</taxon>
        <taxon>Keshuvirus</taxon>
        <taxon>Keshuvirus keshu</taxon>
    </lineage>
</organism>
<evidence type="ECO:0000256" key="1">
    <source>
        <dbReference type="SAM" id="Phobius"/>
    </source>
</evidence>
<sequence length="115" mass="12532">MSLSPAEWVTIASGSSLLTGLGVNLLSRRRDNFSALTEAYGTLIERVAGLETRLDTVEGKYDAERQAHDRERDAHAHTRSLLSIAMVFIRNVMNWGAGDRVGPLPVPPAELMAGE</sequence>
<reference evidence="2 3" key="1">
    <citation type="submission" date="2014-10" db="EMBL/GenBank/DDBJ databases">
        <authorList>
            <person name="Mthembu S."/>
            <person name="Kuvar S."/>
            <person name="Nduna N."/>
            <person name="Pillay S."/>
            <person name="Pillay T."/>
            <person name="Tang P.-C."/>
            <person name="Reddy N."/>
            <person name="Larsen M.H."/>
            <person name="Rubin E.J."/>
            <person name="Russell D.A."/>
            <person name="Guerrero C.A."/>
            <person name="Bowman C.A."/>
            <person name="Jacobs-Sera D."/>
            <person name="Hendrix R.W."/>
            <person name="Hatfull G.F."/>
        </authorList>
    </citation>
    <scope>NUCLEOTIDE SEQUENCE [LARGE SCALE GENOMIC DNA]</scope>
</reference>
<proteinExistence type="predicted"/>
<dbReference type="OrthoDB" id="16789at10239"/>
<accession>A0A0B5A374</accession>
<dbReference type="GeneID" id="23680394"/>
<evidence type="ECO:0000313" key="2">
    <source>
        <dbReference type="EMBL" id="AJD82254.1"/>
    </source>
</evidence>
<dbReference type="EMBL" id="KP027199">
    <property type="protein sequence ID" value="AJD82254.1"/>
    <property type="molecule type" value="Genomic_DNA"/>
</dbReference>
<keyword evidence="1" id="KW-0472">Membrane</keyword>
<name>A0A0B5A374_9CAUD</name>
<protein>
    <submittedName>
        <fullName evidence="2">Uncharacterized protein</fullName>
    </submittedName>
</protein>